<keyword evidence="3" id="KW-1185">Reference proteome</keyword>
<evidence type="ECO:0000256" key="1">
    <source>
        <dbReference type="SAM" id="MobiDB-lite"/>
    </source>
</evidence>
<dbReference type="AlphaFoldDB" id="A2WQY1"/>
<accession>A2WQY1</accession>
<reference evidence="2 3" key="1">
    <citation type="journal article" date="2005" name="PLoS Biol.">
        <title>The genomes of Oryza sativa: a history of duplications.</title>
        <authorList>
            <person name="Yu J."/>
            <person name="Wang J."/>
            <person name="Lin W."/>
            <person name="Li S."/>
            <person name="Li H."/>
            <person name="Zhou J."/>
            <person name="Ni P."/>
            <person name="Dong W."/>
            <person name="Hu S."/>
            <person name="Zeng C."/>
            <person name="Zhang J."/>
            <person name="Zhang Y."/>
            <person name="Li R."/>
            <person name="Xu Z."/>
            <person name="Li S."/>
            <person name="Li X."/>
            <person name="Zheng H."/>
            <person name="Cong L."/>
            <person name="Lin L."/>
            <person name="Yin J."/>
            <person name="Geng J."/>
            <person name="Li G."/>
            <person name="Shi J."/>
            <person name="Liu J."/>
            <person name="Lv H."/>
            <person name="Li J."/>
            <person name="Wang J."/>
            <person name="Deng Y."/>
            <person name="Ran L."/>
            <person name="Shi X."/>
            <person name="Wang X."/>
            <person name="Wu Q."/>
            <person name="Li C."/>
            <person name="Ren X."/>
            <person name="Wang J."/>
            <person name="Wang X."/>
            <person name="Li D."/>
            <person name="Liu D."/>
            <person name="Zhang X."/>
            <person name="Ji Z."/>
            <person name="Zhao W."/>
            <person name="Sun Y."/>
            <person name="Zhang Z."/>
            <person name="Bao J."/>
            <person name="Han Y."/>
            <person name="Dong L."/>
            <person name="Ji J."/>
            <person name="Chen P."/>
            <person name="Wu S."/>
            <person name="Liu J."/>
            <person name="Xiao Y."/>
            <person name="Bu D."/>
            <person name="Tan J."/>
            <person name="Yang L."/>
            <person name="Ye C."/>
            <person name="Zhang J."/>
            <person name="Xu J."/>
            <person name="Zhou Y."/>
            <person name="Yu Y."/>
            <person name="Zhang B."/>
            <person name="Zhuang S."/>
            <person name="Wei H."/>
            <person name="Liu B."/>
            <person name="Lei M."/>
            <person name="Yu H."/>
            <person name="Li Y."/>
            <person name="Xu H."/>
            <person name="Wei S."/>
            <person name="He X."/>
            <person name="Fang L."/>
            <person name="Zhang Z."/>
            <person name="Zhang Y."/>
            <person name="Huang X."/>
            <person name="Su Z."/>
            <person name="Tong W."/>
            <person name="Li J."/>
            <person name="Tong Z."/>
            <person name="Li S."/>
            <person name="Ye J."/>
            <person name="Wang L."/>
            <person name="Fang L."/>
            <person name="Lei T."/>
            <person name="Chen C."/>
            <person name="Chen H."/>
            <person name="Xu Z."/>
            <person name="Li H."/>
            <person name="Huang H."/>
            <person name="Zhang F."/>
            <person name="Xu H."/>
            <person name="Li N."/>
            <person name="Zhao C."/>
            <person name="Li S."/>
            <person name="Dong L."/>
            <person name="Huang Y."/>
            <person name="Li L."/>
            <person name="Xi Y."/>
            <person name="Qi Q."/>
            <person name="Li W."/>
            <person name="Zhang B."/>
            <person name="Hu W."/>
            <person name="Zhang Y."/>
            <person name="Tian X."/>
            <person name="Jiao Y."/>
            <person name="Liang X."/>
            <person name="Jin J."/>
            <person name="Gao L."/>
            <person name="Zheng W."/>
            <person name="Hao B."/>
            <person name="Liu S."/>
            <person name="Wang W."/>
            <person name="Yuan L."/>
            <person name="Cao M."/>
            <person name="McDermott J."/>
            <person name="Samudrala R."/>
            <person name="Wang J."/>
            <person name="Wong G.K."/>
            <person name="Yang H."/>
        </authorList>
    </citation>
    <scope>NUCLEOTIDE SEQUENCE [LARGE SCALE GENOMIC DNA]</scope>
    <source>
        <strain evidence="3">cv. 93-11</strain>
    </source>
</reference>
<dbReference type="HOGENOM" id="CLU_2188301_0_0_1"/>
<dbReference type="Gramene" id="BGIOSGA003685-TA">
    <property type="protein sequence ID" value="BGIOSGA003685-PA"/>
    <property type="gene ID" value="BGIOSGA003685"/>
</dbReference>
<organism evidence="2 3">
    <name type="scientific">Oryza sativa subsp. indica</name>
    <name type="common">Rice</name>
    <dbReference type="NCBI Taxonomy" id="39946"/>
    <lineage>
        <taxon>Eukaryota</taxon>
        <taxon>Viridiplantae</taxon>
        <taxon>Streptophyta</taxon>
        <taxon>Embryophyta</taxon>
        <taxon>Tracheophyta</taxon>
        <taxon>Spermatophyta</taxon>
        <taxon>Magnoliopsida</taxon>
        <taxon>Liliopsida</taxon>
        <taxon>Poales</taxon>
        <taxon>Poaceae</taxon>
        <taxon>BOP clade</taxon>
        <taxon>Oryzoideae</taxon>
        <taxon>Oryzeae</taxon>
        <taxon>Oryzinae</taxon>
        <taxon>Oryza</taxon>
        <taxon>Oryza sativa</taxon>
    </lineage>
</organism>
<feature type="compositionally biased region" description="Basic and acidic residues" evidence="1">
    <location>
        <begin position="80"/>
        <end position="94"/>
    </location>
</feature>
<sequence>MVASWPPCSSLGLSRSVKYPLSYGFAYSYVLTPAVHGERLRPLEARDLHRLRLKANGPKWVQVNSRAGLENRQASKLCRRGRESTKASRPETNRGRRKRKQQQCGVPKA</sequence>
<evidence type="ECO:0000313" key="2">
    <source>
        <dbReference type="EMBL" id="EAY74377.1"/>
    </source>
</evidence>
<proteinExistence type="predicted"/>
<dbReference type="Proteomes" id="UP000007015">
    <property type="component" value="Chromosome 1"/>
</dbReference>
<feature type="region of interest" description="Disordered" evidence="1">
    <location>
        <begin position="71"/>
        <end position="109"/>
    </location>
</feature>
<gene>
    <name evidence="2" type="ORF">OsI_02264</name>
</gene>
<name>A2WQY1_ORYSI</name>
<protein>
    <submittedName>
        <fullName evidence="2">Uncharacterized protein</fullName>
    </submittedName>
</protein>
<dbReference type="EMBL" id="CM000126">
    <property type="protein sequence ID" value="EAY74377.1"/>
    <property type="molecule type" value="Genomic_DNA"/>
</dbReference>
<evidence type="ECO:0000313" key="3">
    <source>
        <dbReference type="Proteomes" id="UP000007015"/>
    </source>
</evidence>